<keyword evidence="2" id="KW-0456">Lyase</keyword>
<feature type="domain" description="Fe-S hydro-lyase tartrate dehydratase beta-type catalytic" evidence="3">
    <location>
        <begin position="2"/>
        <end position="157"/>
    </location>
</feature>
<dbReference type="InterPro" id="IPR004647">
    <property type="entry name" value="Fe-S_hydro-lyase_TtdB-typ_cat"/>
</dbReference>
<evidence type="ECO:0000256" key="2">
    <source>
        <dbReference type="ARBA" id="ARBA00023239"/>
    </source>
</evidence>
<dbReference type="InterPro" id="IPR036660">
    <property type="entry name" value="Fe-S_hydroAse_TtdB_cat_sf"/>
</dbReference>
<evidence type="ECO:0000256" key="1">
    <source>
        <dbReference type="ARBA" id="ARBA00008876"/>
    </source>
</evidence>
<gene>
    <name evidence="4" type="ORF">S03H2_50766</name>
</gene>
<dbReference type="Pfam" id="PF05683">
    <property type="entry name" value="Fumerase_C"/>
    <property type="match status" value="1"/>
</dbReference>
<dbReference type="NCBIfam" id="TIGR00723">
    <property type="entry name" value="ttdB_fumA_fumB"/>
    <property type="match status" value="1"/>
</dbReference>
<name>X1HCT7_9ZZZZ</name>
<reference evidence="4" key="1">
    <citation type="journal article" date="2014" name="Front. Microbiol.">
        <title>High frequency of phylogenetically diverse reductive dehalogenase-homologous genes in deep subseafloor sedimentary metagenomes.</title>
        <authorList>
            <person name="Kawai M."/>
            <person name="Futagami T."/>
            <person name="Toyoda A."/>
            <person name="Takaki Y."/>
            <person name="Nishi S."/>
            <person name="Hori S."/>
            <person name="Arai W."/>
            <person name="Tsubouchi T."/>
            <person name="Morono Y."/>
            <person name="Uchiyama I."/>
            <person name="Ito T."/>
            <person name="Fujiyama A."/>
            <person name="Inagaki F."/>
            <person name="Takami H."/>
        </authorList>
    </citation>
    <scope>NUCLEOTIDE SEQUENCE</scope>
    <source>
        <strain evidence="4">Expedition CK06-06</strain>
    </source>
</reference>
<organism evidence="4">
    <name type="scientific">marine sediment metagenome</name>
    <dbReference type="NCBI Taxonomy" id="412755"/>
    <lineage>
        <taxon>unclassified sequences</taxon>
        <taxon>metagenomes</taxon>
        <taxon>ecological metagenomes</taxon>
    </lineage>
</organism>
<feature type="non-terminal residue" evidence="4">
    <location>
        <position position="1"/>
    </location>
</feature>
<dbReference type="GO" id="GO:0016836">
    <property type="term" value="F:hydro-lyase activity"/>
    <property type="evidence" value="ECO:0007669"/>
    <property type="project" value="InterPro"/>
</dbReference>
<proteinExistence type="inferred from homology"/>
<dbReference type="EMBL" id="BARU01032168">
    <property type="protein sequence ID" value="GAH67966.1"/>
    <property type="molecule type" value="Genomic_DNA"/>
</dbReference>
<comment type="caution">
    <text evidence="4">The sequence shown here is derived from an EMBL/GenBank/DDBJ whole genome shotgun (WGS) entry which is preliminary data.</text>
</comment>
<protein>
    <recommendedName>
        <fullName evidence="3">Fe-S hydro-lyase tartrate dehydratase beta-type catalytic domain-containing protein</fullName>
    </recommendedName>
</protein>
<evidence type="ECO:0000313" key="4">
    <source>
        <dbReference type="EMBL" id="GAH67966.1"/>
    </source>
</evidence>
<dbReference type="SUPFAM" id="SSF117457">
    <property type="entry name" value="FumA C-terminal domain-like"/>
    <property type="match status" value="1"/>
</dbReference>
<accession>X1HCT7</accession>
<comment type="similarity">
    <text evidence="1">Belongs to the class-I fumarase family.</text>
</comment>
<dbReference type="PANTHER" id="PTHR43351:SF2">
    <property type="entry name" value="L(+)-TARTRATE DEHYDRATASE SUBUNIT BETA-RELATED"/>
    <property type="match status" value="1"/>
</dbReference>
<dbReference type="AlphaFoldDB" id="X1HCT7"/>
<dbReference type="Gene3D" id="3.20.130.10">
    <property type="entry name" value="Fe-S hydro-lyase, tartrate dehydratase beta-type, catalytic domain"/>
    <property type="match status" value="1"/>
</dbReference>
<dbReference type="PANTHER" id="PTHR43351">
    <property type="entry name" value="L(+)-TARTRATE DEHYDRATASE SUBUNIT BETA"/>
    <property type="match status" value="1"/>
</dbReference>
<sequence length="157" mass="17591">FILNGSIITARDLAHKRISNYIHEKKPLPHSFNKIKNTALYHCGPIIKKINEKYKIISAGPTTSARMNSVENDIIKFLDIHILIGKGGMKNLDEKNLKVIYLSYPGGCGAIASRMIKEVVHVEWLDLGSSEAVWFLRVEQFGPLIVAQDISGNSLYK</sequence>
<evidence type="ECO:0000259" key="3">
    <source>
        <dbReference type="Pfam" id="PF05683"/>
    </source>
</evidence>